<evidence type="ECO:0000256" key="1">
    <source>
        <dbReference type="SAM" id="MobiDB-lite"/>
    </source>
</evidence>
<evidence type="ECO:0000313" key="3">
    <source>
        <dbReference type="EMBL" id="MDQ2588734.1"/>
    </source>
</evidence>
<feature type="chain" id="PRO_5045528947" description="HAF family extracellular repeat protein" evidence="2">
    <location>
        <begin position="49"/>
        <end position="402"/>
    </location>
</feature>
<comment type="caution">
    <text evidence="3">The sequence shown here is derived from an EMBL/GenBank/DDBJ whole genome shotgun (WGS) entry which is preliminary data.</text>
</comment>
<dbReference type="Proteomes" id="UP001225605">
    <property type="component" value="Unassembled WGS sequence"/>
</dbReference>
<evidence type="ECO:0000256" key="2">
    <source>
        <dbReference type="SAM" id="SignalP"/>
    </source>
</evidence>
<name>A0ABU0XBW9_9PSEU</name>
<dbReference type="InterPro" id="IPR014262">
    <property type="entry name" value="HAF_rpt"/>
</dbReference>
<feature type="region of interest" description="Disordered" evidence="1">
    <location>
        <begin position="1"/>
        <end position="23"/>
    </location>
</feature>
<evidence type="ECO:0008006" key="5">
    <source>
        <dbReference type="Google" id="ProtNLM"/>
    </source>
</evidence>
<feature type="signal peptide" evidence="2">
    <location>
        <begin position="1"/>
        <end position="48"/>
    </location>
</feature>
<keyword evidence="2" id="KW-0732">Signal</keyword>
<feature type="compositionally biased region" description="Polar residues" evidence="1">
    <location>
        <begin position="1"/>
        <end position="14"/>
    </location>
</feature>
<protein>
    <recommendedName>
        <fullName evidence="5">HAF family extracellular repeat protein</fullName>
    </recommendedName>
</protein>
<sequence>MGSGLRSNRSSAPFRTSRDGATMPEPRLPAVVLALATALVLTTPPAAAAPADTAFAVAELPGLPGYPTHRAIALNDLGQVVGATYGNGAPHAVLWSPGGAATDLGTGVPTAINRRGQVLGLVPVSGAGPYVQEPKIWFEGRVTDLTPAGAGWVIAQAINSHGVVPMTYSPSPAGYHQDRASVWRDGRHVPLPLPGAHLWLDAVNDAGVVVGSRTPMSGEPYAFRCPTTASCAPLAAAPGTGGYAVEAVNEAGVVVGNRYPLALRWEGDAVTVLADEGGVADGPQAINERGDVVGWSAVGGVRRAVVWPGGGKPVVLGVPGPAEAVAVNERGDVVGWTSAEDPDAPRAFLWRDGRVTYLGSLGGAHSLPVAINDRGVVVGESTTADGVLKAVRWTPVPTTPIH</sequence>
<dbReference type="NCBIfam" id="TIGR02913">
    <property type="entry name" value="HAF_rpt"/>
    <property type="match status" value="2"/>
</dbReference>
<dbReference type="EMBL" id="NSDM01000021">
    <property type="protein sequence ID" value="MDQ2588734.1"/>
    <property type="molecule type" value="Genomic_DNA"/>
</dbReference>
<evidence type="ECO:0000313" key="4">
    <source>
        <dbReference type="Proteomes" id="UP001225605"/>
    </source>
</evidence>
<keyword evidence="4" id="KW-1185">Reference proteome</keyword>
<reference evidence="3 4" key="1">
    <citation type="submission" date="2017-06" db="EMBL/GenBank/DDBJ databases">
        <title>Cultured bacterium strain Saccharothrix yanglingensis Hhs.015.</title>
        <authorList>
            <person name="Xia Y."/>
        </authorList>
    </citation>
    <scope>NUCLEOTIDE SEQUENCE [LARGE SCALE GENOMIC DNA]</scope>
    <source>
        <strain evidence="3 4">Hhs.015</strain>
    </source>
</reference>
<proteinExistence type="predicted"/>
<accession>A0ABU0XBW9</accession>
<organism evidence="3 4">
    <name type="scientific">Saccharothrix yanglingensis</name>
    <dbReference type="NCBI Taxonomy" id="659496"/>
    <lineage>
        <taxon>Bacteria</taxon>
        <taxon>Bacillati</taxon>
        <taxon>Actinomycetota</taxon>
        <taxon>Actinomycetes</taxon>
        <taxon>Pseudonocardiales</taxon>
        <taxon>Pseudonocardiaceae</taxon>
        <taxon>Saccharothrix</taxon>
    </lineage>
</organism>
<gene>
    <name evidence="3" type="ORF">CKY47_33265</name>
</gene>